<dbReference type="AlphaFoldDB" id="A0A4S4NIG9"/>
<dbReference type="InterPro" id="IPR025227">
    <property type="entry name" value="DUF4169"/>
</dbReference>
<organism evidence="2 3">
    <name type="scientific">Aliishimia ponticola</name>
    <dbReference type="NCBI Taxonomy" id="2499833"/>
    <lineage>
        <taxon>Bacteria</taxon>
        <taxon>Pseudomonadati</taxon>
        <taxon>Pseudomonadota</taxon>
        <taxon>Alphaproteobacteria</taxon>
        <taxon>Rhodobacterales</taxon>
        <taxon>Paracoccaceae</taxon>
        <taxon>Aliishimia</taxon>
    </lineage>
</organism>
<evidence type="ECO:0000313" key="2">
    <source>
        <dbReference type="EMBL" id="THH38685.1"/>
    </source>
</evidence>
<reference evidence="2 3" key="1">
    <citation type="submission" date="2019-04" db="EMBL/GenBank/DDBJ databases">
        <title>Shimia ponticola sp. nov., isolated from seawater.</title>
        <authorList>
            <person name="Kim Y.-O."/>
            <person name="Yoon J.-H."/>
        </authorList>
    </citation>
    <scope>NUCLEOTIDE SEQUENCE [LARGE SCALE GENOMIC DNA]</scope>
    <source>
        <strain evidence="2 3">MYP11</strain>
    </source>
</reference>
<comment type="caution">
    <text evidence="2">The sequence shown here is derived from an EMBL/GenBank/DDBJ whole genome shotgun (WGS) entry which is preliminary data.</text>
</comment>
<dbReference type="Pfam" id="PF13770">
    <property type="entry name" value="DUF4169"/>
    <property type="match status" value="1"/>
</dbReference>
<evidence type="ECO:0000313" key="3">
    <source>
        <dbReference type="Proteomes" id="UP000306602"/>
    </source>
</evidence>
<proteinExistence type="predicted"/>
<dbReference type="Proteomes" id="UP000306602">
    <property type="component" value="Unassembled WGS sequence"/>
</dbReference>
<feature type="compositionally biased region" description="Basic and acidic residues" evidence="1">
    <location>
        <begin position="45"/>
        <end position="57"/>
    </location>
</feature>
<dbReference type="EMBL" id="SRKY01000001">
    <property type="protein sequence ID" value="THH38685.1"/>
    <property type="molecule type" value="Genomic_DNA"/>
</dbReference>
<feature type="compositionally biased region" description="Basic and acidic residues" evidence="1">
    <location>
        <begin position="15"/>
        <end position="38"/>
    </location>
</feature>
<feature type="region of interest" description="Disordered" evidence="1">
    <location>
        <begin position="1"/>
        <end position="57"/>
    </location>
</feature>
<dbReference type="RefSeq" id="WP_136461576.1">
    <property type="nucleotide sequence ID" value="NZ_SRKY01000001.1"/>
</dbReference>
<evidence type="ECO:0000256" key="1">
    <source>
        <dbReference type="SAM" id="MobiDB-lite"/>
    </source>
</evidence>
<protein>
    <submittedName>
        <fullName evidence="2">DUF4169 family protein</fullName>
    </submittedName>
</protein>
<accession>A0A4S4NIG9</accession>
<sequence length="57" mass="6323">MTVVNLNKARKAKARAQERARADENAVKFGRSKAEKTAAKTVASKAEKDLDGHKRDR</sequence>
<gene>
    <name evidence="2" type="ORF">E4Z66_03705</name>
</gene>
<name>A0A4S4NIG9_9RHOB</name>
<keyword evidence="3" id="KW-1185">Reference proteome</keyword>
<dbReference type="OrthoDB" id="7192657at2"/>